<organism evidence="2 3">
    <name type="scientific">Massilia litorea</name>
    <dbReference type="NCBI Taxonomy" id="2769491"/>
    <lineage>
        <taxon>Bacteria</taxon>
        <taxon>Pseudomonadati</taxon>
        <taxon>Pseudomonadota</taxon>
        <taxon>Betaproteobacteria</taxon>
        <taxon>Burkholderiales</taxon>
        <taxon>Oxalobacteraceae</taxon>
        <taxon>Telluria group</taxon>
        <taxon>Massilia</taxon>
    </lineage>
</organism>
<dbReference type="PROSITE" id="PS51257">
    <property type="entry name" value="PROKAR_LIPOPROTEIN"/>
    <property type="match status" value="1"/>
</dbReference>
<accession>A0A7L9UBF6</accession>
<proteinExistence type="predicted"/>
<dbReference type="AlphaFoldDB" id="A0A7L9UBF6"/>
<evidence type="ECO:0000256" key="1">
    <source>
        <dbReference type="SAM" id="SignalP"/>
    </source>
</evidence>
<evidence type="ECO:0000313" key="3">
    <source>
        <dbReference type="Proteomes" id="UP000593875"/>
    </source>
</evidence>
<protein>
    <submittedName>
        <fullName evidence="2">Pilus assembly protein</fullName>
    </submittedName>
</protein>
<feature type="signal peptide" evidence="1">
    <location>
        <begin position="1"/>
        <end position="23"/>
    </location>
</feature>
<dbReference type="KEGG" id="mlir:LPB04_11250"/>
<dbReference type="EMBL" id="CP062941">
    <property type="protein sequence ID" value="QOL51769.1"/>
    <property type="molecule type" value="Genomic_DNA"/>
</dbReference>
<keyword evidence="1" id="KW-0732">Signal</keyword>
<dbReference type="RefSeq" id="WP_193688742.1">
    <property type="nucleotide sequence ID" value="NZ_CP062941.1"/>
</dbReference>
<evidence type="ECO:0000313" key="2">
    <source>
        <dbReference type="EMBL" id="QOL51769.1"/>
    </source>
</evidence>
<dbReference type="Proteomes" id="UP000593875">
    <property type="component" value="Chromosome"/>
</dbReference>
<feature type="chain" id="PRO_5032643291" evidence="1">
    <location>
        <begin position="24"/>
        <end position="92"/>
    </location>
</feature>
<sequence>MTKRHSLLTRPVLLALLAVSGCATPPADHPYGHRIALTMAQQVLDPLAGTKHDAVNGMGGQEAKSAYDAYQKSFRAPQPQPNVFTIGVGGAR</sequence>
<keyword evidence="3" id="KW-1185">Reference proteome</keyword>
<gene>
    <name evidence="2" type="ORF">LPB04_11250</name>
</gene>
<reference evidence="2 3" key="1">
    <citation type="submission" date="2020-10" db="EMBL/GenBank/DDBJ databases">
        <title>Genome sequencing of Massilia sp. LPB0304.</title>
        <authorList>
            <person name="Kim J."/>
        </authorList>
    </citation>
    <scope>NUCLEOTIDE SEQUENCE [LARGE SCALE GENOMIC DNA]</scope>
    <source>
        <strain evidence="2 3">LPB0304</strain>
    </source>
</reference>
<name>A0A7L9UBF6_9BURK</name>